<dbReference type="EMBL" id="CP002106">
    <property type="protein sequence ID" value="ADK67562.1"/>
    <property type="molecule type" value="Genomic_DNA"/>
</dbReference>
<dbReference type="OrthoDB" id="2676146at2"/>
<dbReference type="KEGG" id="ols:Olsu_0441"/>
<organism evidence="3 4">
    <name type="scientific">Olsenella uli (strain ATCC 49627 / DSM 7084 / CCUG 31166 / CIP 109912 / JCM 12494 / LMG 11480 / NCIMB 702895 / VPI D76D-27C)</name>
    <name type="common">Lactobacillus uli</name>
    <dbReference type="NCBI Taxonomy" id="633147"/>
    <lineage>
        <taxon>Bacteria</taxon>
        <taxon>Bacillati</taxon>
        <taxon>Actinomycetota</taxon>
        <taxon>Coriobacteriia</taxon>
        <taxon>Coriobacteriales</taxon>
        <taxon>Atopobiaceae</taxon>
        <taxon>Olsenella</taxon>
    </lineage>
</organism>
<dbReference type="Gene3D" id="2.60.40.3930">
    <property type="match status" value="1"/>
</dbReference>
<evidence type="ECO:0000259" key="2">
    <source>
        <dbReference type="Pfam" id="PF18202"/>
    </source>
</evidence>
<evidence type="ECO:0000313" key="4">
    <source>
        <dbReference type="Proteomes" id="UP000000333"/>
    </source>
</evidence>
<dbReference type="Pfam" id="PF18202">
    <property type="entry name" value="TQ"/>
    <property type="match status" value="1"/>
</dbReference>
<dbReference type="PATRIC" id="fig|633147.7.peg.1116"/>
<protein>
    <submittedName>
        <fullName evidence="3">Putative collagen-binding protein</fullName>
    </submittedName>
</protein>
<sequence>MQTETIDADDGDHEAVADDSVTIVGTVSYTGPTPGKEYTLTGTLVDRETGEPVRSDGKAVTSTVAFVTDTANGTQEVTFTFGGMELAGNALVAFESFALGGQEAAAHAGVNDEGQTVRLVPPETPEAPTPGSKLPQTGDELPIAGICVLAAEGCAASVIGIARSIGTGHREEDEGEEA</sequence>
<dbReference type="AlphaFoldDB" id="E1QYU8"/>
<dbReference type="eggNOG" id="COG4932">
    <property type="taxonomic scope" value="Bacteria"/>
</dbReference>
<dbReference type="Proteomes" id="UP000000333">
    <property type="component" value="Chromosome"/>
</dbReference>
<keyword evidence="3" id="KW-0176">Collagen</keyword>
<feature type="domain" description="T-Q ester bond containing" evidence="2">
    <location>
        <begin position="1"/>
        <end position="118"/>
    </location>
</feature>
<gene>
    <name evidence="3" type="ordered locus">Olsu_0441</name>
</gene>
<dbReference type="InterPro" id="IPR041100">
    <property type="entry name" value="TQ"/>
</dbReference>
<dbReference type="NCBIfam" id="NF033903">
    <property type="entry name" value="VaFE_rpt"/>
    <property type="match status" value="1"/>
</dbReference>
<proteinExistence type="predicted"/>
<accession>E1QYU8</accession>
<evidence type="ECO:0000256" key="1">
    <source>
        <dbReference type="SAM" id="MobiDB-lite"/>
    </source>
</evidence>
<evidence type="ECO:0000313" key="3">
    <source>
        <dbReference type="EMBL" id="ADK67562.1"/>
    </source>
</evidence>
<name>E1QYU8_OLSUV</name>
<keyword evidence="4" id="KW-1185">Reference proteome</keyword>
<dbReference type="HOGENOM" id="CLU_1509136_0_0_11"/>
<feature type="region of interest" description="Disordered" evidence="1">
    <location>
        <begin position="118"/>
        <end position="137"/>
    </location>
</feature>
<dbReference type="STRING" id="633147.Olsu_0441"/>
<reference evidence="3 4" key="1">
    <citation type="journal article" date="2010" name="Stand. Genomic Sci.">
        <title>Complete genome sequence of Olsenella uli type strain (VPI D76D-27C).</title>
        <authorList>
            <person name="Goker M."/>
            <person name="Held B."/>
            <person name="Lucas S."/>
            <person name="Nolan M."/>
            <person name="Yasawong M."/>
            <person name="Glavina Del Rio T."/>
            <person name="Tice H."/>
            <person name="Cheng J.F."/>
            <person name="Bruce D."/>
            <person name="Detter J.C."/>
            <person name="Tapia R."/>
            <person name="Han C."/>
            <person name="Goodwin L."/>
            <person name="Pitluck S."/>
            <person name="Liolios K."/>
            <person name="Ivanova N."/>
            <person name="Mavromatis K."/>
            <person name="Mikhailova N."/>
            <person name="Pati A."/>
            <person name="Chen A."/>
            <person name="Palaniappan K."/>
            <person name="Land M."/>
            <person name="Hauser L."/>
            <person name="Chang Y.J."/>
            <person name="Jeffries C.D."/>
            <person name="Rohde M."/>
            <person name="Sikorski J."/>
            <person name="Pukall R."/>
            <person name="Woyke T."/>
            <person name="Bristow J."/>
            <person name="Eisen J.A."/>
            <person name="Markowitz V."/>
            <person name="Hugenholtz P."/>
            <person name="Kyrpides N.C."/>
            <person name="Klenk H.P."/>
            <person name="Lapidus A."/>
        </authorList>
    </citation>
    <scope>NUCLEOTIDE SEQUENCE [LARGE SCALE GENOMIC DNA]</scope>
    <source>
        <strain evidence="4">ATCC 49627 / DSM 7084 / CIP 109912 / JCM 12494 / NCIMB 702895 / VPI D76D-27C</strain>
    </source>
</reference>